<accession>A0A9N7VN17</accession>
<reference evidence="1" key="1">
    <citation type="submission" date="2020-03" db="EMBL/GenBank/DDBJ databases">
        <authorList>
            <person name="Weist P."/>
        </authorList>
    </citation>
    <scope>NUCLEOTIDE SEQUENCE</scope>
</reference>
<evidence type="ECO:0000313" key="2">
    <source>
        <dbReference type="Proteomes" id="UP001153269"/>
    </source>
</evidence>
<protein>
    <submittedName>
        <fullName evidence="1">Uncharacterized protein</fullName>
    </submittedName>
</protein>
<name>A0A9N7VN17_PLEPL</name>
<dbReference type="EMBL" id="CADEAL010004085">
    <property type="protein sequence ID" value="CAB1451301.1"/>
    <property type="molecule type" value="Genomic_DNA"/>
</dbReference>
<keyword evidence="2" id="KW-1185">Reference proteome</keyword>
<sequence>MPHSRRPVVVPAPILVPALDGRCLIALVRKRGICDVSRGVLCLLPSHGPWFLVAGERGRQRRTGEVKEQWPPNPGCFLGGEWMRLEPSSSNGNMLIPSDNTEPSSPLHKLLSEAQMFRSSRCTSGGVSDKESQKIRTQHCSPELLRVTLNPHSEAGTFFGGAPLSSCYPSLSEEPDGLPCFRRLAGAGPVIMEPGIVNGGQGGLVRSAVANMLLHLHRQQRDTVPSQILSVRGAPWPRANNEHKRRRRTGIDGNMITCRLHVTKTSDEHQRVWPLGRHESSLIPLPSRIDWLAA</sequence>
<evidence type="ECO:0000313" key="1">
    <source>
        <dbReference type="EMBL" id="CAB1451301.1"/>
    </source>
</evidence>
<comment type="caution">
    <text evidence="1">The sequence shown here is derived from an EMBL/GenBank/DDBJ whole genome shotgun (WGS) entry which is preliminary data.</text>
</comment>
<dbReference type="AlphaFoldDB" id="A0A9N7VN17"/>
<gene>
    <name evidence="1" type="ORF">PLEPLA_LOCUS38994</name>
</gene>
<proteinExistence type="predicted"/>
<dbReference type="Proteomes" id="UP001153269">
    <property type="component" value="Unassembled WGS sequence"/>
</dbReference>
<organism evidence="1 2">
    <name type="scientific">Pleuronectes platessa</name>
    <name type="common">European plaice</name>
    <dbReference type="NCBI Taxonomy" id="8262"/>
    <lineage>
        <taxon>Eukaryota</taxon>
        <taxon>Metazoa</taxon>
        <taxon>Chordata</taxon>
        <taxon>Craniata</taxon>
        <taxon>Vertebrata</taxon>
        <taxon>Euteleostomi</taxon>
        <taxon>Actinopterygii</taxon>
        <taxon>Neopterygii</taxon>
        <taxon>Teleostei</taxon>
        <taxon>Neoteleostei</taxon>
        <taxon>Acanthomorphata</taxon>
        <taxon>Carangaria</taxon>
        <taxon>Pleuronectiformes</taxon>
        <taxon>Pleuronectoidei</taxon>
        <taxon>Pleuronectidae</taxon>
        <taxon>Pleuronectes</taxon>
    </lineage>
</organism>